<dbReference type="GeneID" id="28901743"/>
<feature type="compositionally biased region" description="Pro residues" evidence="1">
    <location>
        <begin position="9"/>
        <end position="20"/>
    </location>
</feature>
<feature type="region of interest" description="Disordered" evidence="1">
    <location>
        <begin position="666"/>
        <end position="730"/>
    </location>
</feature>
<feature type="compositionally biased region" description="Basic and acidic residues" evidence="1">
    <location>
        <begin position="342"/>
        <end position="351"/>
    </location>
</feature>
<evidence type="ECO:0000313" key="2">
    <source>
        <dbReference type="EMBL" id="KZF19501.1"/>
    </source>
</evidence>
<feature type="compositionally biased region" description="Polar residues" evidence="1">
    <location>
        <begin position="127"/>
        <end position="143"/>
    </location>
</feature>
<feature type="region of interest" description="Disordered" evidence="1">
    <location>
        <begin position="98"/>
        <end position="143"/>
    </location>
</feature>
<keyword evidence="3" id="KW-1185">Reference proteome</keyword>
<name>A0A164ZTR0_XYLHT</name>
<gene>
    <name evidence="2" type="ORF">L228DRAFT_44647</name>
</gene>
<evidence type="ECO:0000256" key="1">
    <source>
        <dbReference type="SAM" id="MobiDB-lite"/>
    </source>
</evidence>
<sequence>MPSVIGPPQSLPPPTNPPQKTPGTIWPQAKKALLAEAAAKGLMAAPENSGKHITPKEICSFLDLNPSYIELCEHLEGKGFHLARGTFARLLLAAAPDVVSSSPGSGARGTGQIAPSVQQGARPPSTPNLAMQPQKVAAQQQLSKEAGNAPIVFTDAASPAVLKRGRGRPRKTDSPMQTQPRSMPPQYPITRADESAAVKRSRGRPRKYASPPVPEQVNQSKQEMPQGNGVPLPTFPTVDEPSPLVSGYFQALTPHEGSDSRQPSVAQLLQSDERETQSSRGNEHLEQNDQLSNAEESTLQSSKIPGDQQAGLSTGSFQGNSERNGFIPTVAPERNVPPVLKDPSKEAEQTNRSELYAPAVYMDLGRGQKQQIAEGSTEKQEFLSEFTSSSAGEKTTTTPFIATEVGAFSRPKLAPHSGTASQKMAYPETRDDAPLNGSKNKPGGVNWIPFPSSSSTQRVLVGGGAASGPPVRESTVNNVPKRAETPQQRTLTVSQPLNASTRALSKEASARKRTFNDIVDLSQDISDNEEDTESYYSQKLRKSDNDQDTVATRVSEVKIGESSQLGTPDAQLKSRDLTAFMNPAEVNNRFQHATIVTKFDKKGALRKSAYNPKTIARDVLLASGRHPSMRPLNAHFEIIKANFTQVDSSSDLSTFKWDLVDPGDPIIRSGAPANPPQRSQDPVVHGNSSMLNTKKGSSRTVPTKSPIVLLDSSSEAEGGKSPRPFSDRSY</sequence>
<feature type="compositionally biased region" description="Polar residues" evidence="1">
    <location>
        <begin position="310"/>
        <end position="323"/>
    </location>
</feature>
<dbReference type="OrthoDB" id="5424797at2759"/>
<dbReference type="InParanoid" id="A0A164ZTR0"/>
<dbReference type="GO" id="GO:0003677">
    <property type="term" value="F:DNA binding"/>
    <property type="evidence" value="ECO:0007669"/>
    <property type="project" value="InterPro"/>
</dbReference>
<dbReference type="Proteomes" id="UP000076632">
    <property type="component" value="Unassembled WGS sequence"/>
</dbReference>
<feature type="compositionally biased region" description="Basic and acidic residues" evidence="1">
    <location>
        <begin position="717"/>
        <end position="730"/>
    </location>
</feature>
<evidence type="ECO:0000313" key="3">
    <source>
        <dbReference type="Proteomes" id="UP000076632"/>
    </source>
</evidence>
<feature type="compositionally biased region" description="Polar residues" evidence="1">
    <location>
        <begin position="676"/>
        <end position="703"/>
    </location>
</feature>
<feature type="compositionally biased region" description="Polar residues" evidence="1">
    <location>
        <begin position="216"/>
        <end position="225"/>
    </location>
</feature>
<feature type="region of interest" description="Disordered" evidence="1">
    <location>
        <begin position="1"/>
        <end position="25"/>
    </location>
</feature>
<dbReference type="SMART" id="SM00384">
    <property type="entry name" value="AT_hook"/>
    <property type="match status" value="2"/>
</dbReference>
<dbReference type="EMBL" id="KV407466">
    <property type="protein sequence ID" value="KZF19501.1"/>
    <property type="molecule type" value="Genomic_DNA"/>
</dbReference>
<feature type="region of interest" description="Disordered" evidence="1">
    <location>
        <begin position="157"/>
        <end position="492"/>
    </location>
</feature>
<dbReference type="RefSeq" id="XP_018185056.1">
    <property type="nucleotide sequence ID" value="XM_018336606.1"/>
</dbReference>
<feature type="compositionally biased region" description="Polar residues" evidence="1">
    <location>
        <begin position="385"/>
        <end position="400"/>
    </location>
</feature>
<reference evidence="2 3" key="1">
    <citation type="journal article" date="2016" name="Fungal Biol.">
        <title>The genome of Xylona heveae provides a window into fungal endophytism.</title>
        <authorList>
            <person name="Gazis R."/>
            <person name="Kuo A."/>
            <person name="Riley R."/>
            <person name="LaButti K."/>
            <person name="Lipzen A."/>
            <person name="Lin J."/>
            <person name="Amirebrahimi M."/>
            <person name="Hesse C.N."/>
            <person name="Spatafora J.W."/>
            <person name="Henrissat B."/>
            <person name="Hainaut M."/>
            <person name="Grigoriev I.V."/>
            <person name="Hibbett D.S."/>
        </authorList>
    </citation>
    <scope>NUCLEOTIDE SEQUENCE [LARGE SCALE GENOMIC DNA]</scope>
    <source>
        <strain evidence="2 3">TC161</strain>
    </source>
</reference>
<feature type="compositionally biased region" description="Basic and acidic residues" evidence="1">
    <location>
        <begin position="271"/>
        <end position="287"/>
    </location>
</feature>
<dbReference type="AlphaFoldDB" id="A0A164ZTR0"/>
<organism evidence="2 3">
    <name type="scientific">Xylona heveae (strain CBS 132557 / TC161)</name>
    <dbReference type="NCBI Taxonomy" id="1328760"/>
    <lineage>
        <taxon>Eukaryota</taxon>
        <taxon>Fungi</taxon>
        <taxon>Dikarya</taxon>
        <taxon>Ascomycota</taxon>
        <taxon>Pezizomycotina</taxon>
        <taxon>Xylonomycetes</taxon>
        <taxon>Xylonales</taxon>
        <taxon>Xylonaceae</taxon>
        <taxon>Xylona</taxon>
    </lineage>
</organism>
<dbReference type="PRINTS" id="PR00929">
    <property type="entry name" value="ATHOOK"/>
</dbReference>
<proteinExistence type="predicted"/>
<feature type="compositionally biased region" description="Polar residues" evidence="1">
    <location>
        <begin position="260"/>
        <end position="270"/>
    </location>
</feature>
<feature type="region of interest" description="Disordered" evidence="1">
    <location>
        <begin position="526"/>
        <end position="549"/>
    </location>
</feature>
<dbReference type="STRING" id="1328760.A0A164ZTR0"/>
<feature type="compositionally biased region" description="Polar residues" evidence="1">
    <location>
        <begin position="288"/>
        <end position="303"/>
    </location>
</feature>
<protein>
    <submittedName>
        <fullName evidence="2">Uncharacterized protein</fullName>
    </submittedName>
</protein>
<dbReference type="InterPro" id="IPR017956">
    <property type="entry name" value="AT_hook_DNA-bd_motif"/>
</dbReference>
<accession>A0A164ZTR0</accession>